<feature type="signal peptide" evidence="1">
    <location>
        <begin position="1"/>
        <end position="32"/>
    </location>
</feature>
<sequence length="54" mass="5848">MHEQRAVQYMDMHFILWTHVLGLCYLAHQAASVPPAPIGEPGSPVCGSDTTVAI</sequence>
<comment type="caution">
    <text evidence="2">The sequence shown here is derived from an EMBL/GenBank/DDBJ whole genome shotgun (WGS) entry which is preliminary data.</text>
</comment>
<reference evidence="4 5" key="1">
    <citation type="submission" date="2018-09" db="EMBL/GenBank/DDBJ databases">
        <title>Genomic investigation of the strawberry pathogen Phytophthora fragariae indicates pathogenicity is determined by transcriptional variation in three key races.</title>
        <authorList>
            <person name="Adams T.M."/>
            <person name="Armitage A.D."/>
            <person name="Sobczyk M.K."/>
            <person name="Bates H.J."/>
            <person name="Dunwell J.M."/>
            <person name="Nellist C.F."/>
            <person name="Harrison R.J."/>
        </authorList>
    </citation>
    <scope>NUCLEOTIDE SEQUENCE [LARGE SCALE GENOMIC DNA]</scope>
    <source>
        <strain evidence="3 4">SCRP249</strain>
        <strain evidence="2 5">SCRP324</strain>
    </source>
</reference>
<dbReference type="EMBL" id="QXFU01001229">
    <property type="protein sequence ID" value="KAE9007301.1"/>
    <property type="molecule type" value="Genomic_DNA"/>
</dbReference>
<gene>
    <name evidence="3" type="ORF">PR001_g15877</name>
    <name evidence="2" type="ORF">PR002_g16245</name>
</gene>
<evidence type="ECO:0000313" key="3">
    <source>
        <dbReference type="EMBL" id="KAE9011609.1"/>
    </source>
</evidence>
<name>A0A6A3KIW0_9STRA</name>
<evidence type="ECO:0000256" key="1">
    <source>
        <dbReference type="SAM" id="SignalP"/>
    </source>
</evidence>
<dbReference type="EMBL" id="QXFV01001220">
    <property type="protein sequence ID" value="KAE9011609.1"/>
    <property type="molecule type" value="Genomic_DNA"/>
</dbReference>
<evidence type="ECO:0000313" key="5">
    <source>
        <dbReference type="Proteomes" id="UP000435112"/>
    </source>
</evidence>
<dbReference type="AlphaFoldDB" id="A0A6A3KIW0"/>
<keyword evidence="1" id="KW-0732">Signal</keyword>
<evidence type="ECO:0000313" key="4">
    <source>
        <dbReference type="Proteomes" id="UP000429607"/>
    </source>
</evidence>
<evidence type="ECO:0000313" key="2">
    <source>
        <dbReference type="EMBL" id="KAE9007301.1"/>
    </source>
</evidence>
<proteinExistence type="predicted"/>
<dbReference type="Proteomes" id="UP000429607">
    <property type="component" value="Unassembled WGS sequence"/>
</dbReference>
<protein>
    <submittedName>
        <fullName evidence="2">Uncharacterized protein</fullName>
    </submittedName>
</protein>
<feature type="chain" id="PRO_5033521648" evidence="1">
    <location>
        <begin position="33"/>
        <end position="54"/>
    </location>
</feature>
<accession>A0A6A3KIW0</accession>
<organism evidence="2 5">
    <name type="scientific">Phytophthora rubi</name>
    <dbReference type="NCBI Taxonomy" id="129364"/>
    <lineage>
        <taxon>Eukaryota</taxon>
        <taxon>Sar</taxon>
        <taxon>Stramenopiles</taxon>
        <taxon>Oomycota</taxon>
        <taxon>Peronosporomycetes</taxon>
        <taxon>Peronosporales</taxon>
        <taxon>Peronosporaceae</taxon>
        <taxon>Phytophthora</taxon>
    </lineage>
</organism>
<dbReference type="Proteomes" id="UP000435112">
    <property type="component" value="Unassembled WGS sequence"/>
</dbReference>